<keyword evidence="3" id="KW-0223">Dioxygenase</keyword>
<protein>
    <submittedName>
        <fullName evidence="7">Cupin domain-containing protein</fullName>
    </submittedName>
</protein>
<comment type="caution">
    <text evidence="7">The sequence shown here is derived from an EMBL/GenBank/DDBJ whole genome shotgun (WGS) entry which is preliminary data.</text>
</comment>
<name>A0A850QL48_9BURK</name>
<keyword evidence="5" id="KW-0408">Iron</keyword>
<evidence type="ECO:0000256" key="5">
    <source>
        <dbReference type="ARBA" id="ARBA00023004"/>
    </source>
</evidence>
<comment type="cofactor">
    <cofactor evidence="1">
        <name>Fe(2+)</name>
        <dbReference type="ChEBI" id="CHEBI:29033"/>
    </cofactor>
</comment>
<gene>
    <name evidence="7" type="ORF">HV832_09790</name>
</gene>
<dbReference type="PANTHER" id="PTHR13096:SF8">
    <property type="entry name" value="RIBOSOMAL OXYGENASE 1"/>
    <property type="match status" value="1"/>
</dbReference>
<dbReference type="EMBL" id="JABXYJ010000005">
    <property type="protein sequence ID" value="NVO78123.1"/>
    <property type="molecule type" value="Genomic_DNA"/>
</dbReference>
<evidence type="ECO:0000259" key="6">
    <source>
        <dbReference type="PROSITE" id="PS51184"/>
    </source>
</evidence>
<keyword evidence="8" id="KW-1185">Reference proteome</keyword>
<dbReference type="SMART" id="SM00558">
    <property type="entry name" value="JmjC"/>
    <property type="match status" value="1"/>
</dbReference>
<feature type="domain" description="JmjC" evidence="6">
    <location>
        <begin position="99"/>
        <end position="225"/>
    </location>
</feature>
<dbReference type="GO" id="GO:0016706">
    <property type="term" value="F:2-oxoglutarate-dependent dioxygenase activity"/>
    <property type="evidence" value="ECO:0007669"/>
    <property type="project" value="TreeGrafter"/>
</dbReference>
<keyword evidence="2" id="KW-0479">Metal-binding</keyword>
<evidence type="ECO:0000256" key="2">
    <source>
        <dbReference type="ARBA" id="ARBA00022723"/>
    </source>
</evidence>
<evidence type="ECO:0000256" key="3">
    <source>
        <dbReference type="ARBA" id="ARBA00022964"/>
    </source>
</evidence>
<evidence type="ECO:0000256" key="1">
    <source>
        <dbReference type="ARBA" id="ARBA00001954"/>
    </source>
</evidence>
<dbReference type="Gene3D" id="2.60.120.650">
    <property type="entry name" value="Cupin"/>
    <property type="match status" value="1"/>
</dbReference>
<reference evidence="7 8" key="1">
    <citation type="submission" date="2020-06" db="EMBL/GenBank/DDBJ databases">
        <authorList>
            <person name="Qiu C."/>
            <person name="Liu Z."/>
        </authorList>
    </citation>
    <scope>NUCLEOTIDE SEQUENCE [LARGE SCALE GENOMIC DNA]</scope>
    <source>
        <strain evidence="7 8">EM 1</strain>
    </source>
</reference>
<sequence>MKKFNSPISLLGNISPEQFLSEYWHKKPLLIRQAIPQFKAFIKPQELFSMAERDEVESRLISFFSKHWEMQRGPLHQIPLQQKKDWTLLVQGVNLHHAEADELLRQFRFLPDSRLDDLMISYAVDGGGVGPHFDSYDVFLLQAHGQRRWQISAQKDLSLVEGMPLKILSHFTPEQEFILEPGDMLYLPPHYAHDGVAIGECMTYSIGFRAPAYQEIGEAFLHFMSDTIDLPGRYSDPDLQATSKPAEISQDFLQKISEQIQKIQFTPDDIAIFLGEYLSEPKPNVYFSSPEKPLSPKRFEQATRKKGIRLSLKTSMLYKGKHIFINGESFAVGREDKTLLNKLANQRFLESMDLETASADVMEAFCIWYEDGWIEVN</sequence>
<dbReference type="RefSeq" id="WP_176803656.1">
    <property type="nucleotide sequence ID" value="NZ_JABXYJ010000005.1"/>
</dbReference>
<dbReference type="GO" id="GO:0046872">
    <property type="term" value="F:metal ion binding"/>
    <property type="evidence" value="ECO:0007669"/>
    <property type="project" value="UniProtKB-KW"/>
</dbReference>
<organism evidence="7 8">
    <name type="scientific">Undibacterium oligocarboniphilum</name>
    <dbReference type="NCBI Taxonomy" id="666702"/>
    <lineage>
        <taxon>Bacteria</taxon>
        <taxon>Pseudomonadati</taxon>
        <taxon>Pseudomonadota</taxon>
        <taxon>Betaproteobacteria</taxon>
        <taxon>Burkholderiales</taxon>
        <taxon>Oxalobacteraceae</taxon>
        <taxon>Undibacterium</taxon>
    </lineage>
</organism>
<dbReference type="Pfam" id="PF20514">
    <property type="entry name" value="WHD_ROXA"/>
    <property type="match status" value="1"/>
</dbReference>
<dbReference type="InterPro" id="IPR046799">
    <property type="entry name" value="ROXA-like_wH"/>
</dbReference>
<proteinExistence type="predicted"/>
<dbReference type="SUPFAM" id="SSF51197">
    <property type="entry name" value="Clavaminate synthase-like"/>
    <property type="match status" value="1"/>
</dbReference>
<evidence type="ECO:0000313" key="7">
    <source>
        <dbReference type="EMBL" id="NVO78123.1"/>
    </source>
</evidence>
<dbReference type="Pfam" id="PF08007">
    <property type="entry name" value="JmjC_2"/>
    <property type="match status" value="1"/>
</dbReference>
<evidence type="ECO:0000313" key="8">
    <source>
        <dbReference type="Proteomes" id="UP000588051"/>
    </source>
</evidence>
<accession>A0A850QL48</accession>
<keyword evidence="4" id="KW-0560">Oxidoreductase</keyword>
<evidence type="ECO:0000256" key="4">
    <source>
        <dbReference type="ARBA" id="ARBA00023002"/>
    </source>
</evidence>
<dbReference type="Proteomes" id="UP000588051">
    <property type="component" value="Unassembled WGS sequence"/>
</dbReference>
<dbReference type="PANTHER" id="PTHR13096">
    <property type="entry name" value="MINA53 MYC INDUCED NUCLEAR ANTIGEN"/>
    <property type="match status" value="1"/>
</dbReference>
<dbReference type="InterPro" id="IPR003347">
    <property type="entry name" value="JmjC_dom"/>
</dbReference>
<dbReference type="PROSITE" id="PS51184">
    <property type="entry name" value="JMJC"/>
    <property type="match status" value="1"/>
</dbReference>
<dbReference type="Gene3D" id="3.40.366.30">
    <property type="entry name" value="50S ribosomal protein L16 arginine hydroxylase, Chain A, Domain 2"/>
    <property type="match status" value="1"/>
</dbReference>
<dbReference type="InterPro" id="IPR039994">
    <property type="entry name" value="NO66-like"/>
</dbReference>
<dbReference type="AlphaFoldDB" id="A0A850QL48"/>